<dbReference type="EMBL" id="QEWP01000006">
    <property type="protein sequence ID" value="PWD99580.1"/>
    <property type="molecule type" value="Genomic_DNA"/>
</dbReference>
<dbReference type="OrthoDB" id="1122605at2"/>
<organism evidence="1 2">
    <name type="scientific">Marinilabilia rubra</name>
    <dbReference type="NCBI Taxonomy" id="2162893"/>
    <lineage>
        <taxon>Bacteria</taxon>
        <taxon>Pseudomonadati</taxon>
        <taxon>Bacteroidota</taxon>
        <taxon>Bacteroidia</taxon>
        <taxon>Marinilabiliales</taxon>
        <taxon>Marinilabiliaceae</taxon>
        <taxon>Marinilabilia</taxon>
    </lineage>
</organism>
<gene>
    <name evidence="1" type="ORF">DDZ16_09000</name>
</gene>
<evidence type="ECO:0000313" key="1">
    <source>
        <dbReference type="EMBL" id="PWD99580.1"/>
    </source>
</evidence>
<dbReference type="Proteomes" id="UP000244956">
    <property type="component" value="Unassembled WGS sequence"/>
</dbReference>
<reference evidence="1 2" key="1">
    <citation type="submission" date="2018-05" db="EMBL/GenBank/DDBJ databases">
        <title>Marinilabilia rubrum sp. nov., isolated from saltern sediment.</title>
        <authorList>
            <person name="Zhang R."/>
        </authorList>
    </citation>
    <scope>NUCLEOTIDE SEQUENCE [LARGE SCALE GENOMIC DNA]</scope>
    <source>
        <strain evidence="1 2">WTE16</strain>
    </source>
</reference>
<evidence type="ECO:0000313" key="2">
    <source>
        <dbReference type="Proteomes" id="UP000244956"/>
    </source>
</evidence>
<protein>
    <submittedName>
        <fullName evidence="1">Uncharacterized protein</fullName>
    </submittedName>
</protein>
<accession>A0A2U2B940</accession>
<keyword evidence="2" id="KW-1185">Reference proteome</keyword>
<sequence>MLNTTCPNSPKCPIFNGILADKVTTAKAYRTKYCEAGPQGYKTCKRFLAKEKFGECPPNLLPNAGLSLDEIGARYNLA</sequence>
<name>A0A2U2B940_9BACT</name>
<comment type="caution">
    <text evidence="1">The sequence shown here is derived from an EMBL/GenBank/DDBJ whole genome shotgun (WGS) entry which is preliminary data.</text>
</comment>
<proteinExistence type="predicted"/>
<dbReference type="AlphaFoldDB" id="A0A2U2B940"/>
<dbReference type="RefSeq" id="WP_109264120.1">
    <property type="nucleotide sequence ID" value="NZ_QEWP01000006.1"/>
</dbReference>